<dbReference type="EMBL" id="JAYMGO010000007">
    <property type="protein sequence ID" value="KAL1270554.1"/>
    <property type="molecule type" value="Genomic_DNA"/>
</dbReference>
<protein>
    <recommendedName>
        <fullName evidence="3">Secreted protein</fullName>
    </recommendedName>
</protein>
<evidence type="ECO:0008006" key="3">
    <source>
        <dbReference type="Google" id="ProtNLM"/>
    </source>
</evidence>
<evidence type="ECO:0000313" key="1">
    <source>
        <dbReference type="EMBL" id="KAL1270554.1"/>
    </source>
</evidence>
<comment type="caution">
    <text evidence="1">The sequence shown here is derived from an EMBL/GenBank/DDBJ whole genome shotgun (WGS) entry which is preliminary data.</text>
</comment>
<evidence type="ECO:0000313" key="2">
    <source>
        <dbReference type="Proteomes" id="UP001558613"/>
    </source>
</evidence>
<reference evidence="1 2" key="1">
    <citation type="submission" date="2023-09" db="EMBL/GenBank/DDBJ databases">
        <authorList>
            <person name="Wang M."/>
        </authorList>
    </citation>
    <scope>NUCLEOTIDE SEQUENCE [LARGE SCALE GENOMIC DNA]</scope>
    <source>
        <strain evidence="1">GT-2023</strain>
        <tissue evidence="1">Liver</tissue>
    </source>
</reference>
<accession>A0ABR3N0Z5</accession>
<keyword evidence="2" id="KW-1185">Reference proteome</keyword>
<organism evidence="1 2">
    <name type="scientific">Cirrhinus molitorella</name>
    <name type="common">mud carp</name>
    <dbReference type="NCBI Taxonomy" id="172907"/>
    <lineage>
        <taxon>Eukaryota</taxon>
        <taxon>Metazoa</taxon>
        <taxon>Chordata</taxon>
        <taxon>Craniata</taxon>
        <taxon>Vertebrata</taxon>
        <taxon>Euteleostomi</taxon>
        <taxon>Actinopterygii</taxon>
        <taxon>Neopterygii</taxon>
        <taxon>Teleostei</taxon>
        <taxon>Ostariophysi</taxon>
        <taxon>Cypriniformes</taxon>
        <taxon>Cyprinidae</taxon>
        <taxon>Labeoninae</taxon>
        <taxon>Labeonini</taxon>
        <taxon>Cirrhinus</taxon>
    </lineage>
</organism>
<sequence length="95" mass="10746">MNNSAAYARILLYKCCVSCLIGPKSKRKQLLNKCNSVQTVTDELSVRQRGDGKRTRDATHRGVNRSHVKLLILVLVKKFYNAGVKGSRWQQGTRL</sequence>
<dbReference type="Proteomes" id="UP001558613">
    <property type="component" value="Unassembled WGS sequence"/>
</dbReference>
<gene>
    <name evidence="1" type="ORF">QQF64_029570</name>
</gene>
<proteinExistence type="predicted"/>
<name>A0ABR3N0Z5_9TELE</name>